<dbReference type="InterPro" id="IPR027843">
    <property type="entry name" value="DUF4440"/>
</dbReference>
<dbReference type="InterPro" id="IPR032710">
    <property type="entry name" value="NTF2-like_dom_sf"/>
</dbReference>
<accession>A0ABQ1KUH5</accession>
<dbReference type="EMBL" id="BMKG01000015">
    <property type="protein sequence ID" value="GGC11394.1"/>
    <property type="molecule type" value="Genomic_DNA"/>
</dbReference>
<gene>
    <name evidence="3" type="ORF">GCM10011572_35980</name>
</gene>
<dbReference type="Proteomes" id="UP000622638">
    <property type="component" value="Unassembled WGS sequence"/>
</dbReference>
<keyword evidence="4" id="KW-1185">Reference proteome</keyword>
<feature type="domain" description="DUF4440" evidence="2">
    <location>
        <begin position="38"/>
        <end position="141"/>
    </location>
</feature>
<evidence type="ECO:0000256" key="1">
    <source>
        <dbReference type="SAM" id="SignalP"/>
    </source>
</evidence>
<evidence type="ECO:0000313" key="4">
    <source>
        <dbReference type="Proteomes" id="UP000622638"/>
    </source>
</evidence>
<dbReference type="Pfam" id="PF14534">
    <property type="entry name" value="DUF4440"/>
    <property type="match status" value="1"/>
</dbReference>
<dbReference type="SUPFAM" id="SSF54427">
    <property type="entry name" value="NTF2-like"/>
    <property type="match status" value="1"/>
</dbReference>
<protein>
    <recommendedName>
        <fullName evidence="2">DUF4440 domain-containing protein</fullName>
    </recommendedName>
</protein>
<feature type="signal peptide" evidence="1">
    <location>
        <begin position="1"/>
        <end position="26"/>
    </location>
</feature>
<keyword evidence="1" id="KW-0732">Signal</keyword>
<reference evidence="4" key="1">
    <citation type="journal article" date="2019" name="Int. J. Syst. Evol. Microbiol.">
        <title>The Global Catalogue of Microorganisms (GCM) 10K type strain sequencing project: providing services to taxonomists for standard genome sequencing and annotation.</title>
        <authorList>
            <consortium name="The Broad Institute Genomics Platform"/>
            <consortium name="The Broad Institute Genome Sequencing Center for Infectious Disease"/>
            <person name="Wu L."/>
            <person name="Ma J."/>
        </authorList>
    </citation>
    <scope>NUCLEOTIDE SEQUENCE [LARGE SCALE GENOMIC DNA]</scope>
    <source>
        <strain evidence="4">CGMCC 1.15931</strain>
    </source>
</reference>
<name>A0ABQ1KUH5_9BURK</name>
<evidence type="ECO:0000313" key="3">
    <source>
        <dbReference type="EMBL" id="GGC11394.1"/>
    </source>
</evidence>
<evidence type="ECO:0000259" key="2">
    <source>
        <dbReference type="Pfam" id="PF14534"/>
    </source>
</evidence>
<feature type="chain" id="PRO_5045949109" description="DUF4440 domain-containing protein" evidence="1">
    <location>
        <begin position="27"/>
        <end position="161"/>
    </location>
</feature>
<dbReference type="Gene3D" id="3.10.450.50">
    <property type="match status" value="1"/>
</dbReference>
<dbReference type="PROSITE" id="PS51257">
    <property type="entry name" value="PROKAR_LIPOPROTEIN"/>
    <property type="match status" value="1"/>
</dbReference>
<organism evidence="3 4">
    <name type="scientific">Pseudoduganella buxea</name>
    <dbReference type="NCBI Taxonomy" id="1949069"/>
    <lineage>
        <taxon>Bacteria</taxon>
        <taxon>Pseudomonadati</taxon>
        <taxon>Pseudomonadota</taxon>
        <taxon>Betaproteobacteria</taxon>
        <taxon>Burkholderiales</taxon>
        <taxon>Oxalobacteraceae</taxon>
        <taxon>Telluria group</taxon>
        <taxon>Pseudoduganella</taxon>
    </lineage>
</organism>
<proteinExistence type="predicted"/>
<comment type="caution">
    <text evidence="3">The sequence shown here is derived from an EMBL/GenBank/DDBJ whole genome shotgun (WGS) entry which is preliminary data.</text>
</comment>
<sequence length="161" mass="17319">MTRYPGLPAVLALGAPLLLGACASMAPVDNAALTRQVTDTERAFAATMARRDFEGFKAFLADEAIFDGGAQPLRGKAAVAAAWKDYFDGPQAPFSWEPDRVVVLASGTLAQSSGPVRDGQGKVTTRFNSVWRQESPGTWRIVFDKGEPACDCLLKKTPSRR</sequence>
<dbReference type="RefSeq" id="WP_229417669.1">
    <property type="nucleotide sequence ID" value="NZ_BMKG01000015.1"/>
</dbReference>